<feature type="active site" description="Nucleophile" evidence="10">
    <location>
        <position position="8"/>
    </location>
</feature>
<dbReference type="SFLD" id="SFLDG01135">
    <property type="entry name" value="C1.5.6:_HAD__Beta-PGM__Phospha"/>
    <property type="match status" value="1"/>
</dbReference>
<evidence type="ECO:0000256" key="8">
    <source>
        <dbReference type="ARBA" id="ARBA00044968"/>
    </source>
</evidence>
<evidence type="ECO:0000256" key="12">
    <source>
        <dbReference type="PIRSR" id="PIRSR610972-3"/>
    </source>
</evidence>
<feature type="active site" description="Proton donor/acceptor" evidence="10">
    <location>
        <position position="10"/>
    </location>
</feature>
<dbReference type="RefSeq" id="WP_238723124.1">
    <property type="nucleotide sequence ID" value="NZ_JAHQCW010000053.1"/>
</dbReference>
<dbReference type="GO" id="GO:0000287">
    <property type="term" value="F:magnesium ion binding"/>
    <property type="evidence" value="ECO:0007669"/>
    <property type="project" value="InterPro"/>
</dbReference>
<feature type="binding site" evidence="12">
    <location>
        <position position="8"/>
    </location>
    <ligand>
        <name>Mg(2+)</name>
        <dbReference type="ChEBI" id="CHEBI:18420"/>
    </ligand>
</feature>
<comment type="caution">
    <text evidence="14">The sequence shown here is derived from an EMBL/GenBank/DDBJ whole genome shotgun (WGS) entry which is preliminary data.</text>
</comment>
<feature type="binding site" evidence="12">
    <location>
        <position position="10"/>
    </location>
    <ligand>
        <name>Mg(2+)</name>
        <dbReference type="ChEBI" id="CHEBI:18420"/>
    </ligand>
</feature>
<dbReference type="EC" id="5.4.2.6" evidence="8"/>
<keyword evidence="3 12" id="KW-0479">Metal-binding</keyword>
<comment type="catalytic activity">
    <reaction evidence="7">
        <text>beta-D-glucose 1-phosphate = beta-D-glucose 6-phosphate</text>
        <dbReference type="Rhea" id="RHEA:20113"/>
        <dbReference type="ChEBI" id="CHEBI:57684"/>
        <dbReference type="ChEBI" id="CHEBI:58247"/>
        <dbReference type="EC" id="5.4.2.6"/>
    </reaction>
</comment>
<evidence type="ECO:0000256" key="9">
    <source>
        <dbReference type="ARBA" id="ARBA00044991"/>
    </source>
</evidence>
<dbReference type="NCBIfam" id="TIGR02009">
    <property type="entry name" value="PGMB-YQAB-SF"/>
    <property type="match status" value="1"/>
</dbReference>
<dbReference type="SFLD" id="SFLDG01129">
    <property type="entry name" value="C1.5:_HAD__Beta-PGM__Phosphata"/>
    <property type="match status" value="1"/>
</dbReference>
<comment type="similarity">
    <text evidence="1">Belongs to the HAD-like hydrolase superfamily. CbbY/CbbZ/Gph/YieH family.</text>
</comment>
<feature type="binding site" evidence="11">
    <location>
        <begin position="8"/>
        <end position="10"/>
    </location>
    <ligand>
        <name>substrate</name>
    </ligand>
</feature>
<dbReference type="GO" id="GO:0005975">
    <property type="term" value="P:carbohydrate metabolic process"/>
    <property type="evidence" value="ECO:0007669"/>
    <property type="project" value="InterPro"/>
</dbReference>
<evidence type="ECO:0000313" key="14">
    <source>
        <dbReference type="EMBL" id="MBU9739223.1"/>
    </source>
</evidence>
<dbReference type="PANTHER" id="PTHR46193">
    <property type="entry name" value="6-PHOSPHOGLUCONATE PHOSPHATASE"/>
    <property type="match status" value="1"/>
</dbReference>
<evidence type="ECO:0000256" key="13">
    <source>
        <dbReference type="PIRSR" id="PIRSR610972-4"/>
    </source>
</evidence>
<evidence type="ECO:0000256" key="1">
    <source>
        <dbReference type="ARBA" id="ARBA00006171"/>
    </source>
</evidence>
<comment type="cofactor">
    <cofactor evidence="12">
        <name>Mg(2+)</name>
        <dbReference type="ChEBI" id="CHEBI:18420"/>
    </cofactor>
    <text evidence="12">Binds 2 magnesium ions per subunit.</text>
</comment>
<evidence type="ECO:0000256" key="7">
    <source>
        <dbReference type="ARBA" id="ARBA00044926"/>
    </source>
</evidence>
<feature type="binding site" evidence="12">
    <location>
        <position position="169"/>
    </location>
    <ligand>
        <name>Mg(2+)</name>
        <dbReference type="ChEBI" id="CHEBI:18420"/>
    </ligand>
</feature>
<keyword evidence="6" id="KW-0119">Carbohydrate metabolism</keyword>
<dbReference type="PANTHER" id="PTHR46193:SF18">
    <property type="entry name" value="HEXITOL PHOSPHATASE B"/>
    <property type="match status" value="1"/>
</dbReference>
<dbReference type="InterPro" id="IPR010976">
    <property type="entry name" value="B-phosphoglucomutase_hydrolase"/>
</dbReference>
<feature type="binding site" evidence="12">
    <location>
        <position position="168"/>
    </location>
    <ligand>
        <name>Mg(2+)</name>
        <dbReference type="ChEBI" id="CHEBI:18420"/>
    </ligand>
</feature>
<keyword evidence="5 14" id="KW-0413">Isomerase</keyword>
<accession>A0A949K1I9</accession>
<feature type="binding site" evidence="11">
    <location>
        <position position="24"/>
    </location>
    <ligand>
        <name>substrate</name>
    </ligand>
</feature>
<dbReference type="Gene3D" id="1.10.150.240">
    <property type="entry name" value="Putative phosphatase, domain 2"/>
    <property type="match status" value="1"/>
</dbReference>
<gene>
    <name evidence="14" type="primary">pgmB</name>
    <name evidence="14" type="ORF">KTH89_22060</name>
</gene>
<dbReference type="InterPro" id="IPR010972">
    <property type="entry name" value="Beta-PGM"/>
</dbReference>
<dbReference type="EMBL" id="JAHQCW010000053">
    <property type="protein sequence ID" value="MBU9739223.1"/>
    <property type="molecule type" value="Genomic_DNA"/>
</dbReference>
<dbReference type="Pfam" id="PF00702">
    <property type="entry name" value="Hydrolase"/>
    <property type="match status" value="1"/>
</dbReference>
<keyword evidence="15" id="KW-1185">Reference proteome</keyword>
<proteinExistence type="inferred from homology"/>
<dbReference type="Gene3D" id="3.40.50.1000">
    <property type="entry name" value="HAD superfamily/HAD-like"/>
    <property type="match status" value="1"/>
</dbReference>
<feature type="site" description="Important for catalytic activity and assists the phosphoryl transfer reaction to Asp8 by balancing charge and orienting the reacting groups" evidence="13">
    <location>
        <position position="144"/>
    </location>
</feature>
<evidence type="ECO:0000313" key="15">
    <source>
        <dbReference type="Proteomes" id="UP000712157"/>
    </source>
</evidence>
<evidence type="ECO:0000256" key="6">
    <source>
        <dbReference type="ARBA" id="ARBA00023277"/>
    </source>
</evidence>
<feature type="site" description="Important for catalytic activity and assists the phosphoryl transfer reaction to Asp8 by balancing charge and orienting the reacting groups" evidence="13">
    <location>
        <position position="113"/>
    </location>
</feature>
<protein>
    <recommendedName>
        <fullName evidence="9">Beta-phosphoglucomutase</fullName>
        <ecNumber evidence="8">5.4.2.6</ecNumber>
    </recommendedName>
</protein>
<evidence type="ECO:0000256" key="11">
    <source>
        <dbReference type="PIRSR" id="PIRSR610972-2"/>
    </source>
</evidence>
<dbReference type="NCBIfam" id="TIGR01990">
    <property type="entry name" value="bPGM"/>
    <property type="match status" value="1"/>
</dbReference>
<name>A0A949K1I9_9FIRM</name>
<feature type="binding site" evidence="11">
    <location>
        <position position="75"/>
    </location>
    <ligand>
        <name>substrate</name>
    </ligand>
</feature>
<evidence type="ECO:0000256" key="2">
    <source>
        <dbReference type="ARBA" id="ARBA00022553"/>
    </source>
</evidence>
<keyword evidence="4 12" id="KW-0460">Magnesium</keyword>
<dbReference type="GO" id="GO:0008801">
    <property type="term" value="F:beta-phosphoglucomutase activity"/>
    <property type="evidence" value="ECO:0007669"/>
    <property type="project" value="UniProtKB-EC"/>
</dbReference>
<dbReference type="InterPro" id="IPR023198">
    <property type="entry name" value="PGP-like_dom2"/>
</dbReference>
<organism evidence="14 15">
    <name type="scientific">Diplocloster agilis</name>
    <dbReference type="NCBI Taxonomy" id="2850323"/>
    <lineage>
        <taxon>Bacteria</taxon>
        <taxon>Bacillati</taxon>
        <taxon>Bacillota</taxon>
        <taxon>Clostridia</taxon>
        <taxon>Lachnospirales</taxon>
        <taxon>Lachnospiraceae</taxon>
        <taxon>Diplocloster</taxon>
    </lineage>
</organism>
<evidence type="ECO:0000256" key="5">
    <source>
        <dbReference type="ARBA" id="ARBA00023235"/>
    </source>
</evidence>
<reference evidence="14" key="1">
    <citation type="submission" date="2021-06" db="EMBL/GenBank/DDBJ databases">
        <title>Description of novel taxa of the family Lachnospiraceae.</title>
        <authorList>
            <person name="Chaplin A.V."/>
            <person name="Sokolova S.R."/>
            <person name="Pikina A.P."/>
            <person name="Korzhanova M."/>
            <person name="Belova V."/>
            <person name="Korostin D."/>
            <person name="Efimov B.A."/>
        </authorList>
    </citation>
    <scope>NUCLEOTIDE SEQUENCE</scope>
    <source>
        <strain evidence="14">ASD5720</strain>
    </source>
</reference>
<dbReference type="InterPro" id="IPR023214">
    <property type="entry name" value="HAD_sf"/>
</dbReference>
<sequence length="225" mass="25201">MKKGMIFDLDGVLVFTDHFHYLAWKKLADRLNIEFNESMNNQLRGISRQDSLELILKERSTDYSEAEKRKLAEEKNGYYREFLQQMSPLDVSDEVRNILRWLKGRGYQLAVGSSSKNAPFILQRTQLSGYFDAVADGNHITRSKPDPEVFLKAAEYLGLSPFDCAVVEDARAGIQAAKAGGMTAIAMGDAVGANEADYTLDSLSDLPALITKMEHSFKTSMQSPF</sequence>
<dbReference type="InterPro" id="IPR006439">
    <property type="entry name" value="HAD-SF_hydro_IA"/>
</dbReference>
<evidence type="ECO:0000256" key="4">
    <source>
        <dbReference type="ARBA" id="ARBA00022842"/>
    </source>
</evidence>
<feature type="binding site" evidence="11">
    <location>
        <position position="144"/>
    </location>
    <ligand>
        <name>substrate</name>
    </ligand>
</feature>
<dbReference type="InterPro" id="IPR051600">
    <property type="entry name" value="Beta-PGM-like"/>
</dbReference>
<feature type="binding site" evidence="11">
    <location>
        <begin position="43"/>
        <end position="48"/>
    </location>
    <ligand>
        <name>substrate</name>
    </ligand>
</feature>
<evidence type="ECO:0000256" key="10">
    <source>
        <dbReference type="PIRSR" id="PIRSR610972-1"/>
    </source>
</evidence>
<dbReference type="SUPFAM" id="SSF56784">
    <property type="entry name" value="HAD-like"/>
    <property type="match status" value="1"/>
</dbReference>
<keyword evidence="2" id="KW-0597">Phosphoprotein</keyword>
<dbReference type="CDD" id="cd02598">
    <property type="entry name" value="HAD_BPGM"/>
    <property type="match status" value="1"/>
</dbReference>
<dbReference type="AlphaFoldDB" id="A0A949K1I9"/>
<feature type="binding site" evidence="11">
    <location>
        <begin position="113"/>
        <end position="117"/>
    </location>
    <ligand>
        <name>substrate</name>
    </ligand>
</feature>
<dbReference type="InterPro" id="IPR036412">
    <property type="entry name" value="HAD-like_sf"/>
</dbReference>
<dbReference type="SFLD" id="SFLDS00003">
    <property type="entry name" value="Haloacid_Dehalogenase"/>
    <property type="match status" value="1"/>
</dbReference>
<feature type="binding site" evidence="11">
    <location>
        <position position="51"/>
    </location>
    <ligand>
        <name>substrate</name>
    </ligand>
</feature>
<evidence type="ECO:0000256" key="3">
    <source>
        <dbReference type="ARBA" id="ARBA00022723"/>
    </source>
</evidence>
<dbReference type="Proteomes" id="UP000712157">
    <property type="component" value="Unassembled WGS sequence"/>
</dbReference>
<dbReference type="NCBIfam" id="TIGR01509">
    <property type="entry name" value="HAD-SF-IA-v3"/>
    <property type="match status" value="1"/>
</dbReference>